<reference evidence="2" key="2">
    <citation type="submission" date="2020-05" db="UniProtKB">
        <authorList>
            <consortium name="EnsemblMetazoa"/>
        </authorList>
    </citation>
    <scope>IDENTIFICATION</scope>
    <source>
        <strain evidence="2">A-37</strain>
    </source>
</reference>
<reference evidence="3" key="1">
    <citation type="submission" date="2013-09" db="EMBL/GenBank/DDBJ databases">
        <title>The Genome Sequence of Anopheles culicifacies species A.</title>
        <authorList>
            <consortium name="The Broad Institute Genomics Platform"/>
            <person name="Neafsey D.E."/>
            <person name="Besansky N."/>
            <person name="Howell P."/>
            <person name="Walton C."/>
            <person name="Young S.K."/>
            <person name="Zeng Q."/>
            <person name="Gargeya S."/>
            <person name="Fitzgerald M."/>
            <person name="Haas B."/>
            <person name="Abouelleil A."/>
            <person name="Allen A.W."/>
            <person name="Alvarado L."/>
            <person name="Arachchi H.M."/>
            <person name="Berlin A.M."/>
            <person name="Chapman S.B."/>
            <person name="Gainer-Dewar J."/>
            <person name="Goldberg J."/>
            <person name="Griggs A."/>
            <person name="Gujja S."/>
            <person name="Hansen M."/>
            <person name="Howarth C."/>
            <person name="Imamovic A."/>
            <person name="Ireland A."/>
            <person name="Larimer J."/>
            <person name="McCowan C."/>
            <person name="Murphy C."/>
            <person name="Pearson M."/>
            <person name="Poon T.W."/>
            <person name="Priest M."/>
            <person name="Roberts A."/>
            <person name="Saif S."/>
            <person name="Shea T."/>
            <person name="Sisk P."/>
            <person name="Sykes S."/>
            <person name="Wortman J."/>
            <person name="Nusbaum C."/>
            <person name="Birren B."/>
        </authorList>
    </citation>
    <scope>NUCLEOTIDE SEQUENCE [LARGE SCALE GENOMIC DNA]</scope>
    <source>
        <strain evidence="3">A-37</strain>
    </source>
</reference>
<dbReference type="EMBL" id="AXCM01003299">
    <property type="status" value="NOT_ANNOTATED_CDS"/>
    <property type="molecule type" value="Genomic_DNA"/>
</dbReference>
<sequence length="103" mass="11199">MMTVDSGRIYSRAHHLGGVVRLRLRFLGFEFPPVVLHERTDAFKTDTALQQHGRVVVITIIVAVAVFVTLATLFGSTGFMCPVRGGSRGDEMVATAATNITTH</sequence>
<organism evidence="2 3">
    <name type="scientific">Anopheles culicifacies</name>
    <dbReference type="NCBI Taxonomy" id="139723"/>
    <lineage>
        <taxon>Eukaryota</taxon>
        <taxon>Metazoa</taxon>
        <taxon>Ecdysozoa</taxon>
        <taxon>Arthropoda</taxon>
        <taxon>Hexapoda</taxon>
        <taxon>Insecta</taxon>
        <taxon>Pterygota</taxon>
        <taxon>Neoptera</taxon>
        <taxon>Endopterygota</taxon>
        <taxon>Diptera</taxon>
        <taxon>Nematocera</taxon>
        <taxon>Culicoidea</taxon>
        <taxon>Culicidae</taxon>
        <taxon>Anophelinae</taxon>
        <taxon>Anopheles</taxon>
        <taxon>culicifacies species complex</taxon>
    </lineage>
</organism>
<accession>A0A182MA35</accession>
<proteinExistence type="predicted"/>
<evidence type="ECO:0000256" key="1">
    <source>
        <dbReference type="SAM" id="Phobius"/>
    </source>
</evidence>
<dbReference type="VEuPathDB" id="VectorBase:ACUA013191"/>
<keyword evidence="1" id="KW-1133">Transmembrane helix</keyword>
<name>A0A182MA35_9DIPT</name>
<dbReference type="AlphaFoldDB" id="A0A182MA35"/>
<keyword evidence="1" id="KW-0812">Transmembrane</keyword>
<keyword evidence="1" id="KW-0472">Membrane</keyword>
<dbReference type="EnsemblMetazoa" id="ACUA013191-RA">
    <property type="protein sequence ID" value="ACUA013191-PA"/>
    <property type="gene ID" value="ACUA013191"/>
</dbReference>
<protein>
    <submittedName>
        <fullName evidence="2">Uncharacterized protein</fullName>
    </submittedName>
</protein>
<evidence type="ECO:0000313" key="3">
    <source>
        <dbReference type="Proteomes" id="UP000075883"/>
    </source>
</evidence>
<evidence type="ECO:0000313" key="2">
    <source>
        <dbReference type="EnsemblMetazoa" id="ACUA013191-PA"/>
    </source>
</evidence>
<keyword evidence="3" id="KW-1185">Reference proteome</keyword>
<feature type="transmembrane region" description="Helical" evidence="1">
    <location>
        <begin position="55"/>
        <end position="74"/>
    </location>
</feature>
<dbReference type="Proteomes" id="UP000075883">
    <property type="component" value="Unassembled WGS sequence"/>
</dbReference>